<name>A0A6C0JMA0_9ZZZZ</name>
<evidence type="ECO:0000256" key="4">
    <source>
        <dbReference type="ARBA" id="ARBA00038299"/>
    </source>
</evidence>
<evidence type="ECO:0000256" key="1">
    <source>
        <dbReference type="ARBA" id="ARBA00022722"/>
    </source>
</evidence>
<dbReference type="InterPro" id="IPR041412">
    <property type="entry name" value="Xrn1_helical"/>
</dbReference>
<dbReference type="PANTHER" id="PTHR12341">
    <property type="entry name" value="5'-&gt;3' EXORIBONUCLEASE"/>
    <property type="match status" value="1"/>
</dbReference>
<dbReference type="Gene3D" id="1.25.40.1050">
    <property type="match status" value="1"/>
</dbReference>
<feature type="domain" description="Xrn1 N-terminal" evidence="5">
    <location>
        <begin position="1"/>
        <end position="233"/>
    </location>
</feature>
<dbReference type="InterPro" id="IPR027073">
    <property type="entry name" value="5_3_exoribonuclease"/>
</dbReference>
<dbReference type="Pfam" id="PF17846">
    <property type="entry name" value="XRN_M"/>
    <property type="match status" value="2"/>
</dbReference>
<protein>
    <recommendedName>
        <fullName evidence="8">Xrn1 N-terminal domain-containing protein</fullName>
    </recommendedName>
</protein>
<accession>A0A6C0JMA0</accession>
<dbReference type="Pfam" id="PF03159">
    <property type="entry name" value="XRN_N"/>
    <property type="match status" value="1"/>
</dbReference>
<dbReference type="GO" id="GO:0004534">
    <property type="term" value="F:5'-3' RNA exonuclease activity"/>
    <property type="evidence" value="ECO:0007669"/>
    <property type="project" value="TreeGrafter"/>
</dbReference>
<dbReference type="AlphaFoldDB" id="A0A6C0JMA0"/>
<dbReference type="Gene3D" id="3.40.50.12390">
    <property type="match status" value="1"/>
</dbReference>
<dbReference type="InterPro" id="IPR004859">
    <property type="entry name" value="Xrn1_N"/>
</dbReference>
<feature type="domain" description="Xrn1 helical" evidence="6">
    <location>
        <begin position="277"/>
        <end position="369"/>
    </location>
</feature>
<feature type="domain" description="Xrn1 helical" evidence="6">
    <location>
        <begin position="388"/>
        <end position="559"/>
    </location>
</feature>
<evidence type="ECO:0000256" key="3">
    <source>
        <dbReference type="ARBA" id="ARBA00022839"/>
    </source>
</evidence>
<evidence type="ECO:0008006" key="8">
    <source>
        <dbReference type="Google" id="ProtNLM"/>
    </source>
</evidence>
<reference evidence="7" key="1">
    <citation type="journal article" date="2020" name="Nature">
        <title>Giant virus diversity and host interactions through global metagenomics.</title>
        <authorList>
            <person name="Schulz F."/>
            <person name="Roux S."/>
            <person name="Paez-Espino D."/>
            <person name="Jungbluth S."/>
            <person name="Walsh D.A."/>
            <person name="Denef V.J."/>
            <person name="McMahon K.D."/>
            <person name="Konstantinidis K.T."/>
            <person name="Eloe-Fadrosh E.A."/>
            <person name="Kyrpides N.C."/>
            <person name="Woyke T."/>
        </authorList>
    </citation>
    <scope>NUCLEOTIDE SEQUENCE</scope>
    <source>
        <strain evidence="7">GVMAG-S-1038524-41</strain>
    </source>
</reference>
<dbReference type="GO" id="GO:0005634">
    <property type="term" value="C:nucleus"/>
    <property type="evidence" value="ECO:0007669"/>
    <property type="project" value="TreeGrafter"/>
</dbReference>
<evidence type="ECO:0000256" key="2">
    <source>
        <dbReference type="ARBA" id="ARBA00022801"/>
    </source>
</evidence>
<dbReference type="EMBL" id="MN740667">
    <property type="protein sequence ID" value="QHU06812.1"/>
    <property type="molecule type" value="Genomic_DNA"/>
</dbReference>
<evidence type="ECO:0000259" key="6">
    <source>
        <dbReference type="Pfam" id="PF17846"/>
    </source>
</evidence>
<keyword evidence="2" id="KW-0378">Hydrolase</keyword>
<evidence type="ECO:0000259" key="5">
    <source>
        <dbReference type="Pfam" id="PF03159"/>
    </source>
</evidence>
<dbReference type="CDD" id="cd18673">
    <property type="entry name" value="PIN_XRN1-2-like"/>
    <property type="match status" value="1"/>
</dbReference>
<keyword evidence="1" id="KW-0540">Nuclease</keyword>
<comment type="similarity">
    <text evidence="4">Belongs to the 5'-3' exonuclease family.</text>
</comment>
<sequence>MGIKHFFGWFKKNFGKNIKNLKKHQNFHTAGVSVDNLMIDCNGLFHSSTQKIYEYGSHKPQALLMGKSKRRKRLGSLKQQTKVFEDVCKNIEDLLGLVKPKKRLILCVDGPAPLSKQNQQRQRRFRSAAEKDEEEFKRFDSNCITPGTKFMDYLSKYIDWYVRSNISENPVWEHLEVVFSNEKSPGEGEHKIINYIRFYGDPMDSYCIHGLDADLIMLALGTHLPNFWILREDLYDPRNEFFVIDIGTTRTELARMMDWTDQLEGKNPDKDAPPFIAESAVNDFIFICFMVGNDFLPHIPSLEIIEGGIDQMLDVYKNVGENYGHLTHTVDDKVIFRKISLEVFLGTIAQYDKGILEDKLLHKDQFFPDLMLEKNATINKGVYTVDIDGLRKDYYAESFKEGSDIKDLCHQYFEGMQWVLSYYTRGVPDWKWCFQHHYAPFAHELAEHITDFEFLERRKTEPTTPFQQLLSVLPPKSSALIPVPLSQLLTDSKSGIKKFCPSKFDVDLSGKRRAWEGIVLLPMVDFSVIEEEYAKHIDKVNQRDLVRNVVGDSYVYTRSPEAPEIFRSFYGDIPKCIVKSKVIKI</sequence>
<dbReference type="GO" id="GO:0003723">
    <property type="term" value="F:RNA binding"/>
    <property type="evidence" value="ECO:0007669"/>
    <property type="project" value="TreeGrafter"/>
</dbReference>
<dbReference type="GO" id="GO:0000956">
    <property type="term" value="P:nuclear-transcribed mRNA catabolic process"/>
    <property type="evidence" value="ECO:0007669"/>
    <property type="project" value="TreeGrafter"/>
</dbReference>
<keyword evidence="3" id="KW-0269">Exonuclease</keyword>
<evidence type="ECO:0000313" key="7">
    <source>
        <dbReference type="EMBL" id="QHU06812.1"/>
    </source>
</evidence>
<proteinExistence type="inferred from homology"/>
<dbReference type="PANTHER" id="PTHR12341:SF7">
    <property type="entry name" value="5'-3' EXORIBONUCLEASE 1"/>
    <property type="match status" value="1"/>
</dbReference>
<organism evidence="7">
    <name type="scientific">viral metagenome</name>
    <dbReference type="NCBI Taxonomy" id="1070528"/>
    <lineage>
        <taxon>unclassified sequences</taxon>
        <taxon>metagenomes</taxon>
        <taxon>organismal metagenomes</taxon>
    </lineage>
</organism>